<dbReference type="AlphaFoldDB" id="A0A7I8VF35"/>
<proteinExistence type="predicted"/>
<gene>
    <name evidence="2" type="ORF">DGYR_LOCUS3769</name>
</gene>
<dbReference type="EMBL" id="CAJFCJ010000005">
    <property type="protein sequence ID" value="CAD5114978.1"/>
    <property type="molecule type" value="Genomic_DNA"/>
</dbReference>
<evidence type="ECO:0000313" key="2">
    <source>
        <dbReference type="EMBL" id="CAD5114978.1"/>
    </source>
</evidence>
<accession>A0A7I8VF35</accession>
<dbReference type="Proteomes" id="UP000549394">
    <property type="component" value="Unassembled WGS sequence"/>
</dbReference>
<evidence type="ECO:0000256" key="1">
    <source>
        <dbReference type="SAM" id="MobiDB-lite"/>
    </source>
</evidence>
<sequence>METSRGRLKQKYLENPLKILLKSHRKGVLNLNNSSKSSHSIHSECYGHYKLKRDDSFPNLTFREKTLKESTSKSQINAAVLAKTRDEHIIKDCIGKENEIHHHLYSKERKMQIDSAMSWLQEQLNKMQEYDKILSKELNSITEMIKTLKEDKIVAPSPKRSDEKKIEKLMKPPPSYNSIMEERAKVLRKQTRENEKRSTLQCDLIDKV</sequence>
<feature type="compositionally biased region" description="Basic and acidic residues" evidence="1">
    <location>
        <begin position="157"/>
        <end position="170"/>
    </location>
</feature>
<organism evidence="2 3">
    <name type="scientific">Dimorphilus gyrociliatus</name>
    <dbReference type="NCBI Taxonomy" id="2664684"/>
    <lineage>
        <taxon>Eukaryota</taxon>
        <taxon>Metazoa</taxon>
        <taxon>Spiralia</taxon>
        <taxon>Lophotrochozoa</taxon>
        <taxon>Annelida</taxon>
        <taxon>Polychaeta</taxon>
        <taxon>Polychaeta incertae sedis</taxon>
        <taxon>Dinophilidae</taxon>
        <taxon>Dimorphilus</taxon>
    </lineage>
</organism>
<comment type="caution">
    <text evidence="2">The sequence shown here is derived from an EMBL/GenBank/DDBJ whole genome shotgun (WGS) entry which is preliminary data.</text>
</comment>
<keyword evidence="3" id="KW-1185">Reference proteome</keyword>
<protein>
    <submittedName>
        <fullName evidence="2">DgyrCDS4006</fullName>
    </submittedName>
</protein>
<feature type="region of interest" description="Disordered" evidence="1">
    <location>
        <begin position="189"/>
        <end position="208"/>
    </location>
</feature>
<name>A0A7I8VF35_9ANNE</name>
<reference evidence="2 3" key="1">
    <citation type="submission" date="2020-08" db="EMBL/GenBank/DDBJ databases">
        <authorList>
            <person name="Hejnol A."/>
        </authorList>
    </citation>
    <scope>NUCLEOTIDE SEQUENCE [LARGE SCALE GENOMIC DNA]</scope>
</reference>
<feature type="region of interest" description="Disordered" evidence="1">
    <location>
        <begin position="157"/>
        <end position="177"/>
    </location>
</feature>
<evidence type="ECO:0000313" key="3">
    <source>
        <dbReference type="Proteomes" id="UP000549394"/>
    </source>
</evidence>